<comment type="caution">
    <text evidence="1">The sequence shown here is derived from an EMBL/GenBank/DDBJ whole genome shotgun (WGS) entry which is preliminary data.</text>
</comment>
<sequence length="192" mass="21079">MSLVVRINPQELLKAQEVVAFQGKHGRISPGSDRSKWPKSIGDVPLEIFVSQGTLSLGATDMPPPKLAWKIAKELTPQKSSDKVFNSGTPFLPIFDLSHSDSVFTKPYVAKVMVEEARIPKEVAFVATLTTSLRSATFALEGNVNSIMKGQKEVLVTDEAQLEEVRKMSFELETCKVSLEMRSRGLGWGSGN</sequence>
<evidence type="ECO:0000313" key="2">
    <source>
        <dbReference type="Proteomes" id="UP001141806"/>
    </source>
</evidence>
<organism evidence="1 2">
    <name type="scientific">Protea cynaroides</name>
    <dbReference type="NCBI Taxonomy" id="273540"/>
    <lineage>
        <taxon>Eukaryota</taxon>
        <taxon>Viridiplantae</taxon>
        <taxon>Streptophyta</taxon>
        <taxon>Embryophyta</taxon>
        <taxon>Tracheophyta</taxon>
        <taxon>Spermatophyta</taxon>
        <taxon>Magnoliopsida</taxon>
        <taxon>Proteales</taxon>
        <taxon>Proteaceae</taxon>
        <taxon>Protea</taxon>
    </lineage>
</organism>
<dbReference type="EMBL" id="JAMYWD010000004">
    <property type="protein sequence ID" value="KAJ4973663.1"/>
    <property type="molecule type" value="Genomic_DNA"/>
</dbReference>
<evidence type="ECO:0000313" key="1">
    <source>
        <dbReference type="EMBL" id="KAJ4973663.1"/>
    </source>
</evidence>
<protein>
    <submittedName>
        <fullName evidence="1">Uncharacterized protein</fullName>
    </submittedName>
</protein>
<reference evidence="1" key="1">
    <citation type="journal article" date="2023" name="Plant J.">
        <title>The genome of the king protea, Protea cynaroides.</title>
        <authorList>
            <person name="Chang J."/>
            <person name="Duong T.A."/>
            <person name="Schoeman C."/>
            <person name="Ma X."/>
            <person name="Roodt D."/>
            <person name="Barker N."/>
            <person name="Li Z."/>
            <person name="Van de Peer Y."/>
            <person name="Mizrachi E."/>
        </authorList>
    </citation>
    <scope>NUCLEOTIDE SEQUENCE</scope>
    <source>
        <tissue evidence="1">Young leaves</tissue>
    </source>
</reference>
<name>A0A9Q0QVP3_9MAGN</name>
<accession>A0A9Q0QVP3</accession>
<dbReference type="Proteomes" id="UP001141806">
    <property type="component" value="Unassembled WGS sequence"/>
</dbReference>
<keyword evidence="2" id="KW-1185">Reference proteome</keyword>
<proteinExistence type="predicted"/>
<dbReference type="AlphaFoldDB" id="A0A9Q0QVP3"/>
<gene>
    <name evidence="1" type="ORF">NE237_006837</name>
</gene>